<accession>A0A4Y2MFG2</accession>
<dbReference type="Proteomes" id="UP000499080">
    <property type="component" value="Unassembled WGS sequence"/>
</dbReference>
<keyword evidence="2" id="KW-1185">Reference proteome</keyword>
<dbReference type="EMBL" id="BGPR01007233">
    <property type="protein sequence ID" value="GBN25363.1"/>
    <property type="molecule type" value="Genomic_DNA"/>
</dbReference>
<evidence type="ECO:0000313" key="2">
    <source>
        <dbReference type="Proteomes" id="UP000499080"/>
    </source>
</evidence>
<organism evidence="1 2">
    <name type="scientific">Araneus ventricosus</name>
    <name type="common">Orbweaver spider</name>
    <name type="synonym">Epeira ventricosa</name>
    <dbReference type="NCBI Taxonomy" id="182803"/>
    <lineage>
        <taxon>Eukaryota</taxon>
        <taxon>Metazoa</taxon>
        <taxon>Ecdysozoa</taxon>
        <taxon>Arthropoda</taxon>
        <taxon>Chelicerata</taxon>
        <taxon>Arachnida</taxon>
        <taxon>Araneae</taxon>
        <taxon>Araneomorphae</taxon>
        <taxon>Entelegynae</taxon>
        <taxon>Araneoidea</taxon>
        <taxon>Araneidae</taxon>
        <taxon>Araneus</taxon>
    </lineage>
</organism>
<comment type="caution">
    <text evidence="1">The sequence shown here is derived from an EMBL/GenBank/DDBJ whole genome shotgun (WGS) entry which is preliminary data.</text>
</comment>
<gene>
    <name evidence="1" type="ORF">AVEN_274053_1</name>
</gene>
<sequence>MYQGRTIGDQTKLVNEYGLGLTKDVSPIKMLYSESSVLHLSYKRSWGELNAKASLMSDLRGHQLSSTKIVKSGVVGLDSKEIRQYHGQVGVFCKVGCPAGCLRCI</sequence>
<proteinExistence type="predicted"/>
<name>A0A4Y2MFG2_ARAVE</name>
<reference evidence="1 2" key="1">
    <citation type="journal article" date="2019" name="Sci. Rep.">
        <title>Orb-weaving spider Araneus ventricosus genome elucidates the spidroin gene catalogue.</title>
        <authorList>
            <person name="Kono N."/>
            <person name="Nakamura H."/>
            <person name="Ohtoshi R."/>
            <person name="Moran D.A.P."/>
            <person name="Shinohara A."/>
            <person name="Yoshida Y."/>
            <person name="Fujiwara M."/>
            <person name="Mori M."/>
            <person name="Tomita M."/>
            <person name="Arakawa K."/>
        </authorList>
    </citation>
    <scope>NUCLEOTIDE SEQUENCE [LARGE SCALE GENOMIC DNA]</scope>
</reference>
<evidence type="ECO:0000313" key="1">
    <source>
        <dbReference type="EMBL" id="GBN25363.1"/>
    </source>
</evidence>
<dbReference type="AlphaFoldDB" id="A0A4Y2MFG2"/>
<protein>
    <submittedName>
        <fullName evidence="1">Uncharacterized protein</fullName>
    </submittedName>
</protein>